<dbReference type="Gene3D" id="3.40.710.10">
    <property type="entry name" value="DD-peptidase/beta-lactamase superfamily"/>
    <property type="match status" value="1"/>
</dbReference>
<dbReference type="EMBL" id="JAKREW010000063">
    <property type="protein sequence ID" value="MCG7508992.1"/>
    <property type="molecule type" value="Genomic_DNA"/>
</dbReference>
<gene>
    <name evidence="9" type="ORF">L4923_28555</name>
</gene>
<keyword evidence="5 6" id="KW-0046">Antibiotic resistance</keyword>
<evidence type="ECO:0000256" key="6">
    <source>
        <dbReference type="RuleBase" id="RU361140"/>
    </source>
</evidence>
<evidence type="ECO:0000256" key="3">
    <source>
        <dbReference type="ARBA" id="ARBA00012865"/>
    </source>
</evidence>
<dbReference type="SUPFAM" id="SSF56601">
    <property type="entry name" value="beta-lactamase/transpeptidase-like"/>
    <property type="match status" value="1"/>
</dbReference>
<reference evidence="9 10" key="1">
    <citation type="submission" date="2022-02" db="EMBL/GenBank/DDBJ databases">
        <title>Draft genome sequence of Mezorhizobium retamae strain IRAMC:0171 isolated from Retama raetam nodules.</title>
        <authorList>
            <person name="Bengaied R."/>
            <person name="Sbissi I."/>
            <person name="Huber K."/>
            <person name="Ghodbane F."/>
            <person name="Nouioui I."/>
            <person name="Tarhouni M."/>
            <person name="Gtari M."/>
        </authorList>
    </citation>
    <scope>NUCLEOTIDE SEQUENCE [LARGE SCALE GENOMIC DNA]</scope>
    <source>
        <strain evidence="9 10">IRAMC:0171</strain>
    </source>
</reference>
<dbReference type="InterPro" id="IPR012338">
    <property type="entry name" value="Beta-lactam/transpept-like"/>
</dbReference>
<dbReference type="Proteomes" id="UP001201701">
    <property type="component" value="Unassembled WGS sequence"/>
</dbReference>
<dbReference type="Pfam" id="PF00144">
    <property type="entry name" value="Beta-lactamase"/>
    <property type="match status" value="1"/>
</dbReference>
<feature type="domain" description="Beta-lactamase-related" evidence="8">
    <location>
        <begin position="49"/>
        <end position="397"/>
    </location>
</feature>
<feature type="signal peptide" evidence="7">
    <location>
        <begin position="1"/>
        <end position="35"/>
    </location>
</feature>
<evidence type="ECO:0000259" key="8">
    <source>
        <dbReference type="Pfam" id="PF00144"/>
    </source>
</evidence>
<dbReference type="PANTHER" id="PTHR46825">
    <property type="entry name" value="D-ALANYL-D-ALANINE-CARBOXYPEPTIDASE/ENDOPEPTIDASE AMPH"/>
    <property type="match status" value="1"/>
</dbReference>
<evidence type="ECO:0000313" key="9">
    <source>
        <dbReference type="EMBL" id="MCG7508992.1"/>
    </source>
</evidence>
<dbReference type="InterPro" id="IPR050491">
    <property type="entry name" value="AmpC-like"/>
</dbReference>
<evidence type="ECO:0000313" key="10">
    <source>
        <dbReference type="Proteomes" id="UP001201701"/>
    </source>
</evidence>
<comment type="similarity">
    <text evidence="2 6">Belongs to the class-C beta-lactamase family.</text>
</comment>
<sequence>MTSMLVVAPASLTVRIFAARVSAACLLLCPVSTFAADGEISAAALRQAVDEAIIPLMKQQAIAGMAVAVTVNGNSHFFGYGVASKESGRKVTKDTIFEIGSISKIFTATLGAYAAATDALALDDKAVTHWPELGGSAFERISLLELGTYSAGGLPLQFPEEVSDNSKMLAYYRAWRPEFGQGIMRLYSNPSIGLFGHLSARAIGEPFEAFMEGKLAAAFGLNHTFVHVPADRMENYAQGYTKQGQPVRVSPGALDAEAYGIKTTAPDLLRLVEANIDGSALDRNWAKAVSTTQAGYYRAGSMIQGLGWEMYDRPVELDTLLQGNSADMALKPRKTEPLARSIPQDTDRFFNKTGATRGFGGYVAFIPKSRVGIVLLANTNYPNEERVKAAHRILQAVETTLP</sequence>
<protein>
    <recommendedName>
        <fullName evidence="3 6">Beta-lactamase</fullName>
        <ecNumber evidence="3 6">3.5.2.6</ecNumber>
    </recommendedName>
</protein>
<evidence type="ECO:0000256" key="4">
    <source>
        <dbReference type="ARBA" id="ARBA00022801"/>
    </source>
</evidence>
<dbReference type="EC" id="3.5.2.6" evidence="3 6"/>
<comment type="catalytic activity">
    <reaction evidence="1 6">
        <text>a beta-lactam + H2O = a substituted beta-amino acid</text>
        <dbReference type="Rhea" id="RHEA:20401"/>
        <dbReference type="ChEBI" id="CHEBI:15377"/>
        <dbReference type="ChEBI" id="CHEBI:35627"/>
        <dbReference type="ChEBI" id="CHEBI:140347"/>
        <dbReference type="EC" id="3.5.2.6"/>
    </reaction>
</comment>
<name>A0ABS9QNG6_9HYPH</name>
<evidence type="ECO:0000256" key="2">
    <source>
        <dbReference type="ARBA" id="ARBA00007840"/>
    </source>
</evidence>
<comment type="caution">
    <text evidence="9">The sequence shown here is derived from an EMBL/GenBank/DDBJ whole genome shotgun (WGS) entry which is preliminary data.</text>
</comment>
<proteinExistence type="inferred from homology"/>
<dbReference type="NCBIfam" id="NF033085">
    <property type="entry name" value="bla_class_C"/>
    <property type="match status" value="1"/>
</dbReference>
<feature type="chain" id="PRO_5045798022" description="Beta-lactamase" evidence="7">
    <location>
        <begin position="36"/>
        <end position="402"/>
    </location>
</feature>
<evidence type="ECO:0000256" key="1">
    <source>
        <dbReference type="ARBA" id="ARBA00001526"/>
    </source>
</evidence>
<keyword evidence="4 6" id="KW-0378">Hydrolase</keyword>
<keyword evidence="10" id="KW-1185">Reference proteome</keyword>
<dbReference type="InterPro" id="IPR001466">
    <property type="entry name" value="Beta-lactam-related"/>
</dbReference>
<dbReference type="InterPro" id="IPR001586">
    <property type="entry name" value="Beta-lactam_class-C_AS"/>
</dbReference>
<keyword evidence="7" id="KW-0732">Signal</keyword>
<evidence type="ECO:0000256" key="5">
    <source>
        <dbReference type="ARBA" id="ARBA00023251"/>
    </source>
</evidence>
<accession>A0ABS9QNG6</accession>
<organism evidence="9 10">
    <name type="scientific">Mesorhizobium retamae</name>
    <dbReference type="NCBI Taxonomy" id="2912854"/>
    <lineage>
        <taxon>Bacteria</taxon>
        <taxon>Pseudomonadati</taxon>
        <taxon>Pseudomonadota</taxon>
        <taxon>Alphaproteobacteria</taxon>
        <taxon>Hyphomicrobiales</taxon>
        <taxon>Phyllobacteriaceae</taxon>
        <taxon>Mesorhizobium</taxon>
    </lineage>
</organism>
<evidence type="ECO:0000256" key="7">
    <source>
        <dbReference type="SAM" id="SignalP"/>
    </source>
</evidence>
<dbReference type="InterPro" id="IPR058136">
    <property type="entry name" value="AmpC"/>
</dbReference>
<dbReference type="PANTHER" id="PTHR46825:SF8">
    <property type="entry name" value="BETA-LACTAMASE-RELATED"/>
    <property type="match status" value="1"/>
</dbReference>
<dbReference type="PROSITE" id="PS00336">
    <property type="entry name" value="BETA_LACTAMASE_C"/>
    <property type="match status" value="1"/>
</dbReference>